<evidence type="ECO:0000313" key="3">
    <source>
        <dbReference type="Proteomes" id="UP000187412"/>
    </source>
</evidence>
<dbReference type="Proteomes" id="UP000187412">
    <property type="component" value="Unassembled WGS sequence"/>
</dbReference>
<dbReference type="SUPFAM" id="SSF100950">
    <property type="entry name" value="NagB/RpiA/CoA transferase-like"/>
    <property type="match status" value="1"/>
</dbReference>
<dbReference type="EMBL" id="MPTB01000007">
    <property type="protein sequence ID" value="OMD50265.1"/>
    <property type="molecule type" value="Genomic_DNA"/>
</dbReference>
<name>A0ABX3HJS8_PAEBO</name>
<evidence type="ECO:0000313" key="2">
    <source>
        <dbReference type="EMBL" id="OMD50265.1"/>
    </source>
</evidence>
<organism evidence="2 3">
    <name type="scientific">Paenibacillus borealis</name>
    <dbReference type="NCBI Taxonomy" id="160799"/>
    <lineage>
        <taxon>Bacteria</taxon>
        <taxon>Bacillati</taxon>
        <taxon>Bacillota</taxon>
        <taxon>Bacilli</taxon>
        <taxon>Bacillales</taxon>
        <taxon>Paenibacillaceae</taxon>
        <taxon>Paenibacillus</taxon>
    </lineage>
</organism>
<dbReference type="InterPro" id="IPR037171">
    <property type="entry name" value="NagB/RpiA_transferase-like"/>
</dbReference>
<reference evidence="2 3" key="1">
    <citation type="submission" date="2016-10" db="EMBL/GenBank/DDBJ databases">
        <title>Paenibacillus species isolates.</title>
        <authorList>
            <person name="Beno S.M."/>
        </authorList>
    </citation>
    <scope>NUCLEOTIDE SEQUENCE [LARGE SCALE GENOMIC DNA]</scope>
    <source>
        <strain evidence="2 3">FSL H7-0744</strain>
    </source>
</reference>
<keyword evidence="3" id="KW-1185">Reference proteome</keyword>
<dbReference type="PANTHER" id="PTHR43682">
    <property type="entry name" value="LACTATE UTILIZATION PROTEIN C"/>
    <property type="match status" value="1"/>
</dbReference>
<dbReference type="PANTHER" id="PTHR43682:SF1">
    <property type="entry name" value="LACTATE UTILIZATION PROTEIN C"/>
    <property type="match status" value="1"/>
</dbReference>
<feature type="domain" description="LUD" evidence="1">
    <location>
        <begin position="96"/>
        <end position="223"/>
    </location>
</feature>
<gene>
    <name evidence="2" type="ORF">BSK56_06940</name>
</gene>
<dbReference type="Pfam" id="PF02589">
    <property type="entry name" value="LUD_dom"/>
    <property type="match status" value="1"/>
</dbReference>
<evidence type="ECO:0000259" key="1">
    <source>
        <dbReference type="Pfam" id="PF02589"/>
    </source>
</evidence>
<accession>A0ABX3HJS8</accession>
<protein>
    <submittedName>
        <fullName evidence="2">Lactate utilization protein C</fullName>
    </submittedName>
</protein>
<dbReference type="InterPro" id="IPR003741">
    <property type="entry name" value="LUD_dom"/>
</dbReference>
<comment type="caution">
    <text evidence="2">The sequence shown here is derived from an EMBL/GenBank/DDBJ whole genome shotgun (WGS) entry which is preliminary data.</text>
</comment>
<dbReference type="RefSeq" id="WP_076109898.1">
    <property type="nucleotide sequence ID" value="NZ_MPTB01000007.1"/>
</dbReference>
<dbReference type="Gene3D" id="3.40.50.10420">
    <property type="entry name" value="NagB/RpiA/CoA transferase-like"/>
    <property type="match status" value="1"/>
</dbReference>
<sequence length="223" mass="24821">MTVSGKESFLNTIAFKLGRERVHDVQRPDLKEWIPDSYGDLTTDELIEILKEQCFFIHTQLIESNPEILQRTLDDLIQANGGGAVITSGDTRFTDYRLNFPDSYVWEEAAGREKNILRSESANTAIVFADYALAESGTIVVESRPDQGRSLHFLPAHYIAIIEKKRLVLRSTQAAADLNRRVQAGEPMGSSINFISGPSNSADIEMQLVVGVHGPLRATYVLI</sequence>
<dbReference type="InterPro" id="IPR024185">
    <property type="entry name" value="FTHF_cligase-like_sf"/>
</dbReference>
<proteinExistence type="predicted"/>